<evidence type="ECO:0000313" key="3">
    <source>
        <dbReference type="Proteomes" id="UP001529340"/>
    </source>
</evidence>
<feature type="transmembrane region" description="Helical" evidence="1">
    <location>
        <begin position="103"/>
        <end position="128"/>
    </location>
</feature>
<gene>
    <name evidence="2" type="ORF">QUV96_09700</name>
</gene>
<keyword evidence="1" id="KW-0812">Transmembrane</keyword>
<evidence type="ECO:0000313" key="2">
    <source>
        <dbReference type="EMBL" id="MDM8157902.1"/>
    </source>
</evidence>
<proteinExistence type="predicted"/>
<sequence length="163" mass="17894">MKRVQKLTLFAMLCALAIVFHYVESMVVIPLPVPGFRLGLANILSLIALYYFDARALFTIGIVRVLFASLLSGMLFATSFWLSLAGMLLSALTMTIARRCSCFSIYGVSVLGSAAHCVAQVMVVTWIYQQFFMQALLPILVALSIPTGLLIAMLADQVLKRLP</sequence>
<dbReference type="Gene3D" id="1.10.1760.20">
    <property type="match status" value="1"/>
</dbReference>
<dbReference type="Pfam" id="PF07456">
    <property type="entry name" value="Hpre_diP_synt_I"/>
    <property type="match status" value="1"/>
</dbReference>
<comment type="caution">
    <text evidence="2">The sequence shown here is derived from an EMBL/GenBank/DDBJ whole genome shotgun (WGS) entry which is preliminary data.</text>
</comment>
<evidence type="ECO:0000256" key="1">
    <source>
        <dbReference type="SAM" id="Phobius"/>
    </source>
</evidence>
<organism evidence="2 3">
    <name type="scientific">Amedibacillus dolichus</name>
    <dbReference type="NCBI Taxonomy" id="31971"/>
    <lineage>
        <taxon>Bacteria</taxon>
        <taxon>Bacillati</taxon>
        <taxon>Bacillota</taxon>
        <taxon>Erysipelotrichia</taxon>
        <taxon>Erysipelotrichales</taxon>
        <taxon>Erysipelotrichaceae</taxon>
        <taxon>Amedibacillus</taxon>
    </lineage>
</organism>
<dbReference type="EMBL" id="JAUDCG010000051">
    <property type="protein sequence ID" value="MDM8157902.1"/>
    <property type="molecule type" value="Genomic_DNA"/>
</dbReference>
<dbReference type="Proteomes" id="UP001529340">
    <property type="component" value="Unassembled WGS sequence"/>
</dbReference>
<dbReference type="PIRSF" id="PIRSF027391">
    <property type="entry name" value="Hpre_diP_synt_I"/>
    <property type="match status" value="1"/>
</dbReference>
<reference evidence="2" key="2">
    <citation type="submission" date="2023-06" db="EMBL/GenBank/DDBJ databases">
        <authorList>
            <person name="Zeman M."/>
            <person name="Kubasova T."/>
            <person name="Jahodarova E."/>
            <person name="Nykrynova M."/>
            <person name="Rychlik I."/>
        </authorList>
    </citation>
    <scope>NUCLEOTIDE SEQUENCE</scope>
    <source>
        <strain evidence="2">ET39</strain>
    </source>
</reference>
<feature type="transmembrane region" description="Helical" evidence="1">
    <location>
        <begin position="35"/>
        <end position="53"/>
    </location>
</feature>
<feature type="transmembrane region" description="Helical" evidence="1">
    <location>
        <begin position="135"/>
        <end position="155"/>
    </location>
</feature>
<keyword evidence="1" id="KW-0472">Membrane</keyword>
<reference evidence="2" key="1">
    <citation type="submission" date="2023-06" db="EMBL/GenBank/DDBJ databases">
        <title>Identification and characterization of horizontal gene transfer across gut microbiota members of farm animals based on homology search.</title>
        <authorList>
            <person name="Schwarzerova J."/>
            <person name="Nykrynova M."/>
            <person name="Jureckova K."/>
            <person name="Cejkova D."/>
            <person name="Rychlik I."/>
        </authorList>
    </citation>
    <scope>NUCLEOTIDE SEQUENCE</scope>
    <source>
        <strain evidence="2">ET39</strain>
    </source>
</reference>
<keyword evidence="1" id="KW-1133">Transmembrane helix</keyword>
<accession>A0ABT7UE61</accession>
<feature type="transmembrane region" description="Helical" evidence="1">
    <location>
        <begin position="65"/>
        <end position="91"/>
    </location>
</feature>
<keyword evidence="3" id="KW-1185">Reference proteome</keyword>
<name>A0ABT7UE61_9FIRM</name>
<dbReference type="RefSeq" id="WP_289608344.1">
    <property type="nucleotide sequence ID" value="NZ_JAUDCG010000051.1"/>
</dbReference>
<dbReference type="InterPro" id="IPR014535">
    <property type="entry name" value="Hpre_diP_synt_I"/>
</dbReference>
<dbReference type="InterPro" id="IPR010898">
    <property type="entry name" value="Hpre_diP_synth_I"/>
</dbReference>
<protein>
    <submittedName>
        <fullName evidence="2">Gx transporter family protein</fullName>
    </submittedName>
</protein>